<evidence type="ECO:0000313" key="2">
    <source>
        <dbReference type="Proteomes" id="UP000235371"/>
    </source>
</evidence>
<sequence length="154" mass="17160">MRPSSSFPPQYRHRQRKTRLGGQTLAQTSLRVLFTSSAPHSCSTFAFQPLHSSILILKVDSAFRRRAVPHPDISSAWRLSSCPASHYRRSAPAPAAFFLNADPKPEAVVRLTVELERNSHKYLYGSSPTSALRESTVIHWALSFVFAPATEAIL</sequence>
<name>A0A2J6T0P8_9HELO</name>
<dbReference type="AlphaFoldDB" id="A0A2J6T0P8"/>
<gene>
    <name evidence="1" type="ORF">K444DRAFT_69002</name>
</gene>
<organism evidence="1 2">
    <name type="scientific">Hyaloscypha bicolor E</name>
    <dbReference type="NCBI Taxonomy" id="1095630"/>
    <lineage>
        <taxon>Eukaryota</taxon>
        <taxon>Fungi</taxon>
        <taxon>Dikarya</taxon>
        <taxon>Ascomycota</taxon>
        <taxon>Pezizomycotina</taxon>
        <taxon>Leotiomycetes</taxon>
        <taxon>Helotiales</taxon>
        <taxon>Hyaloscyphaceae</taxon>
        <taxon>Hyaloscypha</taxon>
        <taxon>Hyaloscypha bicolor</taxon>
    </lineage>
</organism>
<dbReference type="RefSeq" id="XP_024733490.1">
    <property type="nucleotide sequence ID" value="XM_024887755.1"/>
</dbReference>
<protein>
    <submittedName>
        <fullName evidence="1">Uncharacterized protein</fullName>
    </submittedName>
</protein>
<accession>A0A2J6T0P8</accession>
<dbReference type="Proteomes" id="UP000235371">
    <property type="component" value="Unassembled WGS sequence"/>
</dbReference>
<reference evidence="1 2" key="1">
    <citation type="submission" date="2016-04" db="EMBL/GenBank/DDBJ databases">
        <title>A degradative enzymes factory behind the ericoid mycorrhizal symbiosis.</title>
        <authorList>
            <consortium name="DOE Joint Genome Institute"/>
            <person name="Martino E."/>
            <person name="Morin E."/>
            <person name="Grelet G."/>
            <person name="Kuo A."/>
            <person name="Kohler A."/>
            <person name="Daghino S."/>
            <person name="Barry K."/>
            <person name="Choi C."/>
            <person name="Cichocki N."/>
            <person name="Clum A."/>
            <person name="Copeland A."/>
            <person name="Hainaut M."/>
            <person name="Haridas S."/>
            <person name="Labutti K."/>
            <person name="Lindquist E."/>
            <person name="Lipzen A."/>
            <person name="Khouja H.-R."/>
            <person name="Murat C."/>
            <person name="Ohm R."/>
            <person name="Olson A."/>
            <person name="Spatafora J."/>
            <person name="Veneault-Fourrey C."/>
            <person name="Henrissat B."/>
            <person name="Grigoriev I."/>
            <person name="Martin F."/>
            <person name="Perotto S."/>
        </authorList>
    </citation>
    <scope>NUCLEOTIDE SEQUENCE [LARGE SCALE GENOMIC DNA]</scope>
    <source>
        <strain evidence="1 2">E</strain>
    </source>
</reference>
<keyword evidence="2" id="KW-1185">Reference proteome</keyword>
<proteinExistence type="predicted"/>
<dbReference type="GeneID" id="36595831"/>
<evidence type="ECO:0000313" key="1">
    <source>
        <dbReference type="EMBL" id="PMD56586.1"/>
    </source>
</evidence>
<dbReference type="EMBL" id="KZ613848">
    <property type="protein sequence ID" value="PMD56586.1"/>
    <property type="molecule type" value="Genomic_DNA"/>
</dbReference>
<dbReference type="InParanoid" id="A0A2J6T0P8"/>